<sequence length="108" mass="12461">MSFFYRTISTPKPELVSYQYEGMTVIKKSKTTPWAVTYNYFVKVGGKDEVEEFIFNQGQSDFTARTITTGRLAQKETASDRENLTGAETFKKSRSGLVRIRQNYQMSF</sequence>
<accession>A0A8B6F6Y2</accession>
<dbReference type="EMBL" id="UYJE01006328">
    <property type="protein sequence ID" value="VDI45102.1"/>
    <property type="molecule type" value="Genomic_DNA"/>
</dbReference>
<name>A0A8B6F6Y2_MYTGA</name>
<dbReference type="Proteomes" id="UP000596742">
    <property type="component" value="Unassembled WGS sequence"/>
</dbReference>
<protein>
    <submittedName>
        <fullName evidence="1">Uncharacterized protein</fullName>
    </submittedName>
</protein>
<dbReference type="AlphaFoldDB" id="A0A8B6F6Y2"/>
<evidence type="ECO:0000313" key="2">
    <source>
        <dbReference type="Proteomes" id="UP000596742"/>
    </source>
</evidence>
<proteinExistence type="predicted"/>
<evidence type="ECO:0000313" key="1">
    <source>
        <dbReference type="EMBL" id="VDI45102.1"/>
    </source>
</evidence>
<keyword evidence="2" id="KW-1185">Reference proteome</keyword>
<organism evidence="1 2">
    <name type="scientific">Mytilus galloprovincialis</name>
    <name type="common">Mediterranean mussel</name>
    <dbReference type="NCBI Taxonomy" id="29158"/>
    <lineage>
        <taxon>Eukaryota</taxon>
        <taxon>Metazoa</taxon>
        <taxon>Spiralia</taxon>
        <taxon>Lophotrochozoa</taxon>
        <taxon>Mollusca</taxon>
        <taxon>Bivalvia</taxon>
        <taxon>Autobranchia</taxon>
        <taxon>Pteriomorphia</taxon>
        <taxon>Mytilida</taxon>
        <taxon>Mytiloidea</taxon>
        <taxon>Mytilidae</taxon>
        <taxon>Mytilinae</taxon>
        <taxon>Mytilus</taxon>
    </lineage>
</organism>
<comment type="caution">
    <text evidence="1">The sequence shown here is derived from an EMBL/GenBank/DDBJ whole genome shotgun (WGS) entry which is preliminary data.</text>
</comment>
<gene>
    <name evidence="1" type="ORF">MGAL_10B038327</name>
</gene>
<reference evidence="1" key="1">
    <citation type="submission" date="2018-11" db="EMBL/GenBank/DDBJ databases">
        <authorList>
            <person name="Alioto T."/>
            <person name="Alioto T."/>
        </authorList>
    </citation>
    <scope>NUCLEOTIDE SEQUENCE</scope>
</reference>